<dbReference type="EMBL" id="BAABCW010000030">
    <property type="protein sequence ID" value="GAA3522617.1"/>
    <property type="molecule type" value="Genomic_DNA"/>
</dbReference>
<keyword evidence="4" id="KW-0472">Membrane</keyword>
<dbReference type="Gene3D" id="1.25.40.390">
    <property type="match status" value="1"/>
</dbReference>
<dbReference type="Gene3D" id="1.10.3780.10">
    <property type="entry name" value="SusD-like"/>
    <property type="match status" value="1"/>
</dbReference>
<dbReference type="Gene3D" id="1.25.40.10">
    <property type="entry name" value="Tetratricopeptide repeat domain"/>
    <property type="match status" value="1"/>
</dbReference>
<keyword evidence="5" id="KW-0998">Cell outer membrane</keyword>
<name>A0ABP6UVS7_9FLAO</name>
<dbReference type="Proteomes" id="UP001500459">
    <property type="component" value="Unassembled WGS sequence"/>
</dbReference>
<dbReference type="Pfam" id="PF07980">
    <property type="entry name" value="SusD_RagB"/>
    <property type="match status" value="1"/>
</dbReference>
<accession>A0ABP6UVS7</accession>
<dbReference type="PROSITE" id="PS51257">
    <property type="entry name" value="PROKAR_LIPOPROTEIN"/>
    <property type="match status" value="1"/>
</dbReference>
<evidence type="ECO:0000313" key="8">
    <source>
        <dbReference type="Proteomes" id="UP001500459"/>
    </source>
</evidence>
<feature type="domain" description="RagB/SusD" evidence="6">
    <location>
        <begin position="406"/>
        <end position="562"/>
    </location>
</feature>
<comment type="caution">
    <text evidence="7">The sequence shown here is derived from an EMBL/GenBank/DDBJ whole genome shotgun (WGS) entry which is preliminary data.</text>
</comment>
<evidence type="ECO:0000256" key="2">
    <source>
        <dbReference type="ARBA" id="ARBA00006275"/>
    </source>
</evidence>
<evidence type="ECO:0000256" key="1">
    <source>
        <dbReference type="ARBA" id="ARBA00004442"/>
    </source>
</evidence>
<evidence type="ECO:0000256" key="4">
    <source>
        <dbReference type="ARBA" id="ARBA00023136"/>
    </source>
</evidence>
<gene>
    <name evidence="7" type="ORF">GCM10022393_41530</name>
</gene>
<organism evidence="7 8">
    <name type="scientific">Aquimarina addita</name>
    <dbReference type="NCBI Taxonomy" id="870485"/>
    <lineage>
        <taxon>Bacteria</taxon>
        <taxon>Pseudomonadati</taxon>
        <taxon>Bacteroidota</taxon>
        <taxon>Flavobacteriia</taxon>
        <taxon>Flavobacteriales</taxon>
        <taxon>Flavobacteriaceae</taxon>
        <taxon>Aquimarina</taxon>
    </lineage>
</organism>
<keyword evidence="8" id="KW-1185">Reference proteome</keyword>
<evidence type="ECO:0000256" key="5">
    <source>
        <dbReference type="ARBA" id="ARBA00023237"/>
    </source>
</evidence>
<dbReference type="CDD" id="cd08977">
    <property type="entry name" value="SusD"/>
    <property type="match status" value="1"/>
</dbReference>
<dbReference type="SUPFAM" id="SSF48452">
    <property type="entry name" value="TPR-like"/>
    <property type="match status" value="1"/>
</dbReference>
<reference evidence="8" key="1">
    <citation type="journal article" date="2019" name="Int. J. Syst. Evol. Microbiol.">
        <title>The Global Catalogue of Microorganisms (GCM) 10K type strain sequencing project: providing services to taxonomists for standard genome sequencing and annotation.</title>
        <authorList>
            <consortium name="The Broad Institute Genomics Platform"/>
            <consortium name="The Broad Institute Genome Sequencing Center for Infectious Disease"/>
            <person name="Wu L."/>
            <person name="Ma J."/>
        </authorList>
    </citation>
    <scope>NUCLEOTIDE SEQUENCE [LARGE SCALE GENOMIC DNA]</scope>
    <source>
        <strain evidence="8">JCM 17106</strain>
    </source>
</reference>
<evidence type="ECO:0000259" key="6">
    <source>
        <dbReference type="Pfam" id="PF07980"/>
    </source>
</evidence>
<evidence type="ECO:0000313" key="7">
    <source>
        <dbReference type="EMBL" id="GAA3522617.1"/>
    </source>
</evidence>
<dbReference type="InterPro" id="IPR012944">
    <property type="entry name" value="SusD_RagB_dom"/>
</dbReference>
<keyword evidence="3" id="KW-0732">Signal</keyword>
<comment type="similarity">
    <text evidence="2">Belongs to the SusD family.</text>
</comment>
<comment type="subcellular location">
    <subcellularLocation>
        <location evidence="1">Cell outer membrane</location>
    </subcellularLocation>
</comment>
<dbReference type="InterPro" id="IPR011990">
    <property type="entry name" value="TPR-like_helical_dom_sf"/>
</dbReference>
<proteinExistence type="inferred from homology"/>
<protein>
    <submittedName>
        <fullName evidence="7">RagB/SusD family nutrient uptake outer membrane protein</fullName>
    </submittedName>
</protein>
<sequence length="565" mass="63025">MIMYKYIKYLSILCSIVIGLVSCEDDLNLLPEDNRATTEQTFTNLEAYRGGLGKLYGGLSLSGQRGPSGLADLDGLDEGFSNYLRLYWQMQELTTDEAVIGWDDGTIRDLHAQTWTAGNEFIRTMYDRIFFQIASVNAFLRESESSVVSSRGISGADADEIEDYRTEARFLRALSYWHALDLFGSPTFVTEDDVAGAFLPPQISSTDLFEYIETELLDIEGVIASARGNQYGRADQGAVWMLLAKLYLNAEVYGAGDRYDDVITFCNKIINSGYTIPTDVPYNYLFLADNDSNGGESEFIFTIPFDGLNTQSFGGMTFIVHAAVLGSMNPRADFGINGGWFGLRTTSALIDTFGNSINQEEVFQRDDNGTIILEDGEPVSLGFQELWNDQRLLAYTPGQTKEIADIAAFTDGYAISKYRNIRSDGTTGSDPDNHPDTDFPMFRLSDVYLMYAEATLKGTTGDANVAVGYINQLRERAHEGSSSFNITTAELTEDFILDERARELYWEAHRRTDLIRFNQFTENGIWPFKGNVPQGATTAGFRDLMPIPAKELAINPNLIQNSDQY</sequence>
<evidence type="ECO:0000256" key="3">
    <source>
        <dbReference type="ARBA" id="ARBA00022729"/>
    </source>
</evidence>